<keyword evidence="4" id="KW-1185">Reference proteome</keyword>
<dbReference type="Pfam" id="PF03577">
    <property type="entry name" value="Peptidase_C69"/>
    <property type="match status" value="1"/>
</dbReference>
<evidence type="ECO:0000256" key="1">
    <source>
        <dbReference type="SAM" id="MobiDB-lite"/>
    </source>
</evidence>
<protein>
    <submittedName>
        <fullName evidence="3">Uncharacterized protein</fullName>
    </submittedName>
</protein>
<dbReference type="AlphaFoldDB" id="A0A411YEM8"/>
<dbReference type="InterPro" id="IPR005322">
    <property type="entry name" value="Peptidase_C69"/>
</dbReference>
<dbReference type="GO" id="GO:0006508">
    <property type="term" value="P:proteolysis"/>
    <property type="evidence" value="ECO:0007669"/>
    <property type="project" value="InterPro"/>
</dbReference>
<dbReference type="GO" id="GO:0070004">
    <property type="term" value="F:cysteine-type exopeptidase activity"/>
    <property type="evidence" value="ECO:0007669"/>
    <property type="project" value="InterPro"/>
</dbReference>
<feature type="chain" id="PRO_5019439936" evidence="2">
    <location>
        <begin position="39"/>
        <end position="915"/>
    </location>
</feature>
<gene>
    <name evidence="3" type="ORF">ER308_08285</name>
</gene>
<dbReference type="KEGG" id="erz:ER308_08285"/>
<proteinExistence type="predicted"/>
<dbReference type="Pfam" id="PF04122">
    <property type="entry name" value="CW_binding_2"/>
    <property type="match status" value="3"/>
</dbReference>
<dbReference type="PANTHER" id="PTHR12994:SF17">
    <property type="entry name" value="LD30995P"/>
    <property type="match status" value="1"/>
</dbReference>
<keyword evidence="2" id="KW-0732">Signal</keyword>
<name>A0A411YEM8_9ACTN</name>
<evidence type="ECO:0000256" key="2">
    <source>
        <dbReference type="SAM" id="SignalP"/>
    </source>
</evidence>
<dbReference type="GO" id="GO:0016805">
    <property type="term" value="F:dipeptidase activity"/>
    <property type="evidence" value="ECO:0007669"/>
    <property type="project" value="InterPro"/>
</dbReference>
<dbReference type="PANTHER" id="PTHR12994">
    <property type="entry name" value="SECERNIN"/>
    <property type="match status" value="1"/>
</dbReference>
<feature type="signal peptide" evidence="2">
    <location>
        <begin position="1"/>
        <end position="38"/>
    </location>
</feature>
<accession>A0A411YEM8</accession>
<dbReference type="EMBL" id="CP036402">
    <property type="protein sequence ID" value="QBI19547.1"/>
    <property type="molecule type" value="Genomic_DNA"/>
</dbReference>
<evidence type="ECO:0000313" key="3">
    <source>
        <dbReference type="EMBL" id="QBI19547.1"/>
    </source>
</evidence>
<dbReference type="Gene3D" id="3.40.50.12090">
    <property type="match status" value="2"/>
</dbReference>
<evidence type="ECO:0000313" key="4">
    <source>
        <dbReference type="Proteomes" id="UP000291469"/>
    </source>
</evidence>
<reference evidence="3 4" key="1">
    <citation type="submission" date="2019-01" db="EMBL/GenBank/DDBJ databases">
        <title>Egibacter rhizosphaerae EGI 80759T.</title>
        <authorList>
            <person name="Chen D.-D."/>
            <person name="Tian Y."/>
            <person name="Jiao J.-Y."/>
            <person name="Zhang X.-T."/>
            <person name="Zhang Y.-G."/>
            <person name="Zhang Y."/>
            <person name="Xiao M."/>
            <person name="Shu W.-S."/>
            <person name="Li W.-J."/>
        </authorList>
    </citation>
    <scope>NUCLEOTIDE SEQUENCE [LARGE SCALE GENOMIC DNA]</scope>
    <source>
        <strain evidence="3 4">EGI 80759</strain>
    </source>
</reference>
<feature type="region of interest" description="Disordered" evidence="1">
    <location>
        <begin position="543"/>
        <end position="569"/>
    </location>
</feature>
<dbReference type="Proteomes" id="UP000291469">
    <property type="component" value="Chromosome"/>
</dbReference>
<dbReference type="OrthoDB" id="5147328at2"/>
<sequence length="915" mass="98711">MRVPRNRPQGGRTVFSKWRRTLLTAALGGVAVAGVATAAVLADADHEEADAPDVAEGSATAEEEPPPTKSIGFYVGSDLTDDGSTLLGGFGHEPSSHWLEIIPRQEHPAGSTTQVGVTEDARIPGELIEIPQAEETNKYISSLYSEFAGFPPPLTNGGLNDQGVAARDIWSPSRPEIEEIAEEEEPQEGPQYSDLARAAMERASTAEEAVDIVGGLMEEHGYSTYGGNSHLFADEDEGWVFINYAHPDGELWAAERLGSDEVRVSYPGYIRDFPADHEDDPDFKASDELVDFAVDQGWYDPAEDGETLDLLEVFGVGQFPADDDEEEDYVAPTFYQDARDPEEREEEVRDLIDERGDISLEDMLALVRDPRWSTDHAGYGQVAHLRPDTHEELQTLWTATTSSVTTPYVPIPIGAEEVPPEFRQHRYMTSGSPSDFLSDDYQAQEGTRYGTREFKRLMYLACEEPGEFYTDVTGEIEDFELDLLAERDELESQARELFDAGDAEAARELLTENVGERLLESMDLAMALSDEVEDDLRTNWDIREPEGEEFEGDRSETTPPASQDMGGPGTEMVNCYDDDLHADYPRTHGAYTDVAPDPVDRISGDDRIETALELARTFDASDEVVIGRADDYADALAGGPLAAAGQAPLLLTPQDGLREDVATEIDRLRADTAHVLGGEAALSEEVEGELEDAGITTIERHEGENRFATTAAVADALDTDVDTVFLVEGDHPDPDRGWPDAVSVSTLAAYEQQPILLALQDHLPEGTEAALEALDPDEVVVVGGSAAVSDEVAAEAERIVGDLDRLSGENRYETSAAVADRAAEAGIADDHAWVASGHGWADSLAAAPVAGATTEAGTAPTGNLLLVDGGSLDASPATRGWVADRSETLDGLTAVGGTAAIDDAVLEELGALLEE</sequence>
<dbReference type="InterPro" id="IPR007253">
    <property type="entry name" value="Cell_wall-bd_2"/>
</dbReference>
<organism evidence="3 4">
    <name type="scientific">Egibacter rhizosphaerae</name>
    <dbReference type="NCBI Taxonomy" id="1670831"/>
    <lineage>
        <taxon>Bacteria</taxon>
        <taxon>Bacillati</taxon>
        <taxon>Actinomycetota</taxon>
        <taxon>Nitriliruptoria</taxon>
        <taxon>Egibacterales</taxon>
        <taxon>Egibacteraceae</taxon>
        <taxon>Egibacter</taxon>
    </lineage>
</organism>
<feature type="region of interest" description="Disordered" evidence="1">
    <location>
        <begin position="46"/>
        <end position="69"/>
    </location>
</feature>